<organism evidence="2 3">
    <name type="scientific">Paenibacillus arenilitoris</name>
    <dbReference type="NCBI Taxonomy" id="2772299"/>
    <lineage>
        <taxon>Bacteria</taxon>
        <taxon>Bacillati</taxon>
        <taxon>Bacillota</taxon>
        <taxon>Bacilli</taxon>
        <taxon>Bacillales</taxon>
        <taxon>Paenibacillaceae</taxon>
        <taxon>Paenibacillus</taxon>
    </lineage>
</organism>
<keyword evidence="3" id="KW-1185">Reference proteome</keyword>
<dbReference type="EMBL" id="JACXIY010000007">
    <property type="protein sequence ID" value="MBD2868019.1"/>
    <property type="molecule type" value="Genomic_DNA"/>
</dbReference>
<dbReference type="Proteomes" id="UP000632125">
    <property type="component" value="Unassembled WGS sequence"/>
</dbReference>
<name>A0A927CH61_9BACL</name>
<gene>
    <name evidence="2" type="ORF">IDH41_05495</name>
</gene>
<dbReference type="PANTHER" id="PTHR40070:SF1">
    <property type="entry name" value="UPF0478 PROTEIN YTXG"/>
    <property type="match status" value="1"/>
</dbReference>
<dbReference type="AlphaFoldDB" id="A0A927CH61"/>
<comment type="caution">
    <text evidence="2">The sequence shown here is derived from an EMBL/GenBank/DDBJ whole genome shotgun (WGS) entry which is preliminary data.</text>
</comment>
<dbReference type="RefSeq" id="WP_190859028.1">
    <property type="nucleotide sequence ID" value="NZ_JACXIY010000007.1"/>
</dbReference>
<protein>
    <submittedName>
        <fullName evidence="2">DUF948 domain-containing protein</fullName>
    </submittedName>
</protein>
<sequence length="142" mass="15125">MDTLVQISVAIIAVAFVVLLVSLLQTLKTLRAGLDEMRLALSQLRTDVSELAVDAKETIRHTNALTLDIRAKLNTFNSAFQSVQQIGQAVQAVTGAAKEAAAGLVTTVKKAGPKPAGPYGIADAIGDGFVFAMRTWSKMKKR</sequence>
<keyword evidence="1" id="KW-1133">Transmembrane helix</keyword>
<accession>A0A927CH61</accession>
<proteinExistence type="predicted"/>
<keyword evidence="1" id="KW-0472">Membrane</keyword>
<dbReference type="InterPro" id="IPR009293">
    <property type="entry name" value="UPF0478"/>
</dbReference>
<keyword evidence="1" id="KW-0812">Transmembrane</keyword>
<reference evidence="2" key="1">
    <citation type="submission" date="2020-09" db="EMBL/GenBank/DDBJ databases">
        <title>A novel bacterium of genus Paenibacillus, isolated from South China Sea.</title>
        <authorList>
            <person name="Huang H."/>
            <person name="Mo K."/>
            <person name="Hu Y."/>
        </authorList>
    </citation>
    <scope>NUCLEOTIDE SEQUENCE</scope>
    <source>
        <strain evidence="2">IB182493</strain>
    </source>
</reference>
<evidence type="ECO:0000313" key="3">
    <source>
        <dbReference type="Proteomes" id="UP000632125"/>
    </source>
</evidence>
<dbReference type="Pfam" id="PF06103">
    <property type="entry name" value="DUF948"/>
    <property type="match status" value="1"/>
</dbReference>
<evidence type="ECO:0000313" key="2">
    <source>
        <dbReference type="EMBL" id="MBD2868019.1"/>
    </source>
</evidence>
<dbReference type="PANTHER" id="PTHR40070">
    <property type="entry name" value="UPF0478 PROTEIN YTXG"/>
    <property type="match status" value="1"/>
</dbReference>
<evidence type="ECO:0000256" key="1">
    <source>
        <dbReference type="SAM" id="Phobius"/>
    </source>
</evidence>
<feature type="transmembrane region" description="Helical" evidence="1">
    <location>
        <begin position="6"/>
        <end position="27"/>
    </location>
</feature>